<dbReference type="Pfam" id="PF13476">
    <property type="entry name" value="AAA_23"/>
    <property type="match status" value="1"/>
</dbReference>
<comment type="caution">
    <text evidence="6">The sequence shown here is derived from an EMBL/GenBank/DDBJ whole genome shotgun (WGS) entry which is preliminary data.</text>
</comment>
<comment type="similarity">
    <text evidence="1">Belongs to the SMC family. SbcC subfamily.</text>
</comment>
<dbReference type="EMBL" id="JBHSSE010000003">
    <property type="protein sequence ID" value="MFC6200611.1"/>
    <property type="molecule type" value="Genomic_DNA"/>
</dbReference>
<evidence type="ECO:0000313" key="6">
    <source>
        <dbReference type="EMBL" id="MFC6200611.1"/>
    </source>
</evidence>
<accession>A0ABW1SG02</accession>
<dbReference type="InterPro" id="IPR027417">
    <property type="entry name" value="P-loop_NTPase"/>
</dbReference>
<dbReference type="SUPFAM" id="SSF52540">
    <property type="entry name" value="P-loop containing nucleoside triphosphate hydrolases"/>
    <property type="match status" value="1"/>
</dbReference>
<evidence type="ECO:0000256" key="2">
    <source>
        <dbReference type="ARBA" id="ARBA00011322"/>
    </source>
</evidence>
<evidence type="ECO:0000256" key="1">
    <source>
        <dbReference type="ARBA" id="ARBA00006930"/>
    </source>
</evidence>
<reference evidence="7" key="1">
    <citation type="journal article" date="2019" name="Int. J. Syst. Evol. Microbiol.">
        <title>The Global Catalogue of Microorganisms (GCM) 10K type strain sequencing project: providing services to taxonomists for standard genome sequencing and annotation.</title>
        <authorList>
            <consortium name="The Broad Institute Genomics Platform"/>
            <consortium name="The Broad Institute Genome Sequencing Center for Infectious Disease"/>
            <person name="Wu L."/>
            <person name="Ma J."/>
        </authorList>
    </citation>
    <scope>NUCLEOTIDE SEQUENCE [LARGE SCALE GENOMIC DNA]</scope>
    <source>
        <strain evidence="7">CCM 8930</strain>
    </source>
</reference>
<proteinExistence type="inferred from homology"/>
<feature type="coiled-coil region" evidence="4">
    <location>
        <begin position="250"/>
        <end position="280"/>
    </location>
</feature>
<comment type="subunit">
    <text evidence="2">Heterodimer of SbcC and SbcD.</text>
</comment>
<protein>
    <recommendedName>
        <fullName evidence="3">Nuclease SbcCD subunit C</fullName>
    </recommendedName>
</protein>
<name>A0ABW1SG02_9LACO</name>
<feature type="coiled-coil region" evidence="4">
    <location>
        <begin position="594"/>
        <end position="656"/>
    </location>
</feature>
<dbReference type="Proteomes" id="UP001596171">
    <property type="component" value="Unassembled WGS sequence"/>
</dbReference>
<dbReference type="RefSeq" id="WP_137614919.1">
    <property type="nucleotide sequence ID" value="NZ_BJDI01000001.1"/>
</dbReference>
<keyword evidence="4" id="KW-0175">Coiled coil</keyword>
<feature type="coiled-coil region" evidence="4">
    <location>
        <begin position="810"/>
        <end position="861"/>
    </location>
</feature>
<dbReference type="PANTHER" id="PTHR32114:SF2">
    <property type="entry name" value="ABC TRANSPORTER ABCH.3"/>
    <property type="match status" value="1"/>
</dbReference>
<dbReference type="InterPro" id="IPR038729">
    <property type="entry name" value="Rad50/SbcC_AAA"/>
</dbReference>
<evidence type="ECO:0000313" key="7">
    <source>
        <dbReference type="Proteomes" id="UP001596171"/>
    </source>
</evidence>
<evidence type="ECO:0000256" key="4">
    <source>
        <dbReference type="SAM" id="Coils"/>
    </source>
</evidence>
<dbReference type="PANTHER" id="PTHR32114">
    <property type="entry name" value="ABC TRANSPORTER ABCH.3"/>
    <property type="match status" value="1"/>
</dbReference>
<keyword evidence="7" id="KW-1185">Reference proteome</keyword>
<sequence>MRPLTLQLDFFGPFRHQTIDFTKFSDFPVFLISGKTGAGKTTIFDAMCFALFGGTSGGDRQVKQMRSDFATFDDETSVTFNFEHQGQTFKIVRQPEQEVAKKRGSGTHIQVAAVTLTIFDMTGKEVDEITKVNAVQAYIRDLLQLTREQFSQIVLLPQGQFRQFLMANSDDKEKVLRDIFGTSLYRRWADELRRQLKQQQQANAQATQTLKTYQQQLTWAALTAAEAAELAPQDAVEHQLTEQTTQTAQRTELKGQFDVAKKTLEQAQQAEQAGKTLKQDHDHLAQLLATQTQLVAQRPAIEAQRTQIKTLEWGQSLANAAQQLALAQSQVKTETTEQQRLITQQSKLATQQAAATTTVQELTAQATSAKQREAQITTLTSKRGVYEQVVQTQKALKQAEKLVAAEQQTQATIEGKLQQLSREETELTPLSAQLPDLTTQSAKLTTRQRDLADLDKQLATIKRQQALVDQAQQAVTQQQELVLKQQQQVTEKDDRYHQLDSDWASEQIALLSQRLLPNQPCPVCGSTDHPQPAPVDTITVTETTVKQAQAASVEANKKLATVQSQLATQKTAVVTAQNDLTTLVTAFKAATSQLAAETDTLATIEMEMQQTEQALTIEIQANTAQITQAKQAHERLAQLKTQLETVTAKVQSQIQTVTNATTQVLQLKTQLTDRQTQLSPEYPTLTALDAYLNQLKTDQATYEATVKQADLALAQLNDQLSATKAQLITTQQHLSTAQATVTSQTADLTAAMTTTWGAADFSRLQQLLAQLPTLPKLRQTINDYEQQWSSLQGQLTTVKQSIADQPVPDLAVLTDQVKTAQIAEQQIEQQYYELDRQLKANQALVEKMQKTLAAVHEQQEQLAEISQLSQVANGNGAQKLSLERFVLQTYLQKVLHKGNQRLQQLTRGRYQFQLDTAYGTYRNGTGLEINIYDDNAGKVRSVHTLSGGESFVAALSLALALAEVIQEQAGGIKIDALFIDEGFGSLDEEALEMAMETLQQVEGQSRMIGIISHVTELEAQIPAQLQVIPEGNGESRVKYQLSFD</sequence>
<gene>
    <name evidence="6" type="ORF">ACFP1L_01715</name>
</gene>
<dbReference type="Pfam" id="PF13558">
    <property type="entry name" value="SbcC_Walker_B"/>
    <property type="match status" value="1"/>
</dbReference>
<evidence type="ECO:0000259" key="5">
    <source>
        <dbReference type="Pfam" id="PF13476"/>
    </source>
</evidence>
<feature type="coiled-coil region" evidence="4">
    <location>
        <begin position="454"/>
        <end position="488"/>
    </location>
</feature>
<evidence type="ECO:0000256" key="3">
    <source>
        <dbReference type="ARBA" id="ARBA00013368"/>
    </source>
</evidence>
<organism evidence="6 7">
    <name type="scientific">Lactiplantibacillus nangangensis</name>
    <dbReference type="NCBI Taxonomy" id="2559917"/>
    <lineage>
        <taxon>Bacteria</taxon>
        <taxon>Bacillati</taxon>
        <taxon>Bacillota</taxon>
        <taxon>Bacilli</taxon>
        <taxon>Lactobacillales</taxon>
        <taxon>Lactobacillaceae</taxon>
        <taxon>Lactiplantibacillus</taxon>
    </lineage>
</organism>
<dbReference type="Gene3D" id="3.40.50.300">
    <property type="entry name" value="P-loop containing nucleotide triphosphate hydrolases"/>
    <property type="match status" value="2"/>
</dbReference>
<feature type="coiled-coil region" evidence="4">
    <location>
        <begin position="189"/>
        <end position="216"/>
    </location>
</feature>
<feature type="domain" description="Rad50/SbcC-type AAA" evidence="5">
    <location>
        <begin position="6"/>
        <end position="217"/>
    </location>
</feature>